<dbReference type="AlphaFoldDB" id="A0A9E4K9B9"/>
<evidence type="ECO:0000313" key="3">
    <source>
        <dbReference type="Proteomes" id="UP000886667"/>
    </source>
</evidence>
<name>A0A9E4K9B9_9GAMM</name>
<feature type="compositionally biased region" description="Pro residues" evidence="1">
    <location>
        <begin position="379"/>
        <end position="390"/>
    </location>
</feature>
<reference evidence="2" key="1">
    <citation type="journal article" date="2021" name="Proc. Natl. Acad. Sci. U.S.A.">
        <title>Global biogeography of chemosynthetic symbionts reveals both localized and globally distributed symbiont groups. .</title>
        <authorList>
            <person name="Osvatic J.T."/>
            <person name="Wilkins L.G.E."/>
            <person name="Leibrecht L."/>
            <person name="Leray M."/>
            <person name="Zauner S."/>
            <person name="Polzin J."/>
            <person name="Camacho Y."/>
            <person name="Gros O."/>
            <person name="van Gils J.A."/>
            <person name="Eisen J.A."/>
            <person name="Petersen J.M."/>
            <person name="Yuen B."/>
        </authorList>
    </citation>
    <scope>NUCLEOTIDE SEQUENCE</scope>
    <source>
        <strain evidence="2">MAGclacostrist064TRANS</strain>
    </source>
</reference>
<dbReference type="Proteomes" id="UP000886667">
    <property type="component" value="Unassembled WGS sequence"/>
</dbReference>
<proteinExistence type="predicted"/>
<gene>
    <name evidence="2" type="ORF">JAZ07_00720</name>
</gene>
<comment type="caution">
    <text evidence="2">The sequence shown here is derived from an EMBL/GenBank/DDBJ whole genome shotgun (WGS) entry which is preliminary data.</text>
</comment>
<feature type="region of interest" description="Disordered" evidence="1">
    <location>
        <begin position="371"/>
        <end position="390"/>
    </location>
</feature>
<organism evidence="2 3">
    <name type="scientific">Candidatus Thiodiazotropha taylori</name>
    <dbReference type="NCBI Taxonomy" id="2792791"/>
    <lineage>
        <taxon>Bacteria</taxon>
        <taxon>Pseudomonadati</taxon>
        <taxon>Pseudomonadota</taxon>
        <taxon>Gammaproteobacteria</taxon>
        <taxon>Chromatiales</taxon>
        <taxon>Sedimenticolaceae</taxon>
        <taxon>Candidatus Thiodiazotropha</taxon>
    </lineage>
</organism>
<evidence type="ECO:0000313" key="2">
    <source>
        <dbReference type="EMBL" id="MCG7944848.1"/>
    </source>
</evidence>
<accession>A0A9E4K9B9</accession>
<sequence>MKKLKLKKSPGSKPVLPKGEYGFVIGNGTSRKDFDVKQLQDYGIFIACNWFFKEEFIPHVLVCSDEPITKDIYKERKNYPRRNHFYTWFPKPGSGMKKIPSPEKMAAGPSGTFLAAEVFKCPKVFLIGMDFFGFGSSDRNQNGKLNNLYEGHRHYQKKSEKSRAPTYRNWQRRFQWLMFEYPWVEFYHVAPFEGKSPERLRGIPNFHQITWENLQDHLHHDAELVDILEKTPEDIEKAREVNPDDARAVLERQLGGQENVIYKDAIHPDELVKMRLAVRKQHLNGNQFPSIKLGGFQLPLPPIGRAQDKNGKVKWVSEDALREYTFRETHERFELMKKYYAEHPDKKIRAMDFNSVKDTSTELDKHVAKFEEKRNLADLPPPPPPPPLPL</sequence>
<dbReference type="EMBL" id="JAEPCM010000016">
    <property type="protein sequence ID" value="MCG7944848.1"/>
    <property type="molecule type" value="Genomic_DNA"/>
</dbReference>
<evidence type="ECO:0000256" key="1">
    <source>
        <dbReference type="SAM" id="MobiDB-lite"/>
    </source>
</evidence>
<protein>
    <submittedName>
        <fullName evidence="2">Uncharacterized protein</fullName>
    </submittedName>
</protein>